<accession>A0A1K0I8T6</accession>
<dbReference type="EMBL" id="FMSH01000023">
    <property type="protein sequence ID" value="SCU73536.1"/>
    <property type="molecule type" value="Genomic_DNA"/>
</dbReference>
<proteinExistence type="predicted"/>
<reference evidence="1" key="1">
    <citation type="submission" date="2016-09" db="EMBL/GenBank/DDBJ databases">
        <authorList>
            <person name="Capua I."/>
            <person name="De Benedictis P."/>
            <person name="Joannis T."/>
            <person name="Lombin L.H."/>
            <person name="Cattoli G."/>
        </authorList>
    </citation>
    <scope>NUCLEOTIDE SEQUENCE</scope>
    <source>
        <strain evidence="1">B9</strain>
    </source>
</reference>
<protein>
    <submittedName>
        <fullName evidence="1">Uncharacterized protein</fullName>
    </submittedName>
</protein>
<sequence>MNPNQTTVHPDWQIIEELGGATEVAKLLGYDKKRGGIQRVHNWRVRGVPSAVKVAHPGLFMKDVVSSLDASDDAQPPVGCGESGY</sequence>
<dbReference type="AlphaFoldDB" id="A0A1K0I8T6"/>
<name>A0A1K0I8T6_CUPNE</name>
<gene>
    <name evidence="1" type="ORF">CNECB9_1190010</name>
</gene>
<evidence type="ECO:0000313" key="1">
    <source>
        <dbReference type="EMBL" id="SCU73536.1"/>
    </source>
</evidence>
<dbReference type="RefSeq" id="WP_340519995.1">
    <property type="nucleotide sequence ID" value="NZ_FMSH01000023.1"/>
</dbReference>
<organism evidence="1">
    <name type="scientific">Cupriavidus necator</name>
    <name type="common">Alcaligenes eutrophus</name>
    <name type="synonym">Ralstonia eutropha</name>
    <dbReference type="NCBI Taxonomy" id="106590"/>
    <lineage>
        <taxon>Bacteria</taxon>
        <taxon>Pseudomonadati</taxon>
        <taxon>Pseudomonadota</taxon>
        <taxon>Betaproteobacteria</taxon>
        <taxon>Burkholderiales</taxon>
        <taxon>Burkholderiaceae</taxon>
        <taxon>Cupriavidus</taxon>
    </lineage>
</organism>